<dbReference type="EMBL" id="BORW01000037">
    <property type="protein sequence ID" value="GIO69781.1"/>
    <property type="molecule type" value="Genomic_DNA"/>
</dbReference>
<feature type="compositionally biased region" description="Basic and acidic residues" evidence="1">
    <location>
        <begin position="44"/>
        <end position="56"/>
    </location>
</feature>
<sequence length="56" mass="6353">MRFLLILKNCDELTLEHVKANVSEGIETNLPKLRRSSGNLSEESALRKDRLLRTGS</sequence>
<reference evidence="2 3" key="1">
    <citation type="submission" date="2021-03" db="EMBL/GenBank/DDBJ databases">
        <title>Antimicrobial resistance genes in bacteria isolated from Japanese honey, and their potential for conferring macrolide and lincosamide resistance in the American foulbrood pathogen Paenibacillus larvae.</title>
        <authorList>
            <person name="Okamoto M."/>
            <person name="Kumagai M."/>
            <person name="Kanamori H."/>
            <person name="Takamatsu D."/>
        </authorList>
    </citation>
    <scope>NUCLEOTIDE SEQUENCE [LARGE SCALE GENOMIC DNA]</scope>
    <source>
        <strain evidence="2 3">J21TS3</strain>
    </source>
</reference>
<dbReference type="Proteomes" id="UP000680638">
    <property type="component" value="Unassembled WGS sequence"/>
</dbReference>
<name>A0ABQ4M4A8_9BACL</name>
<evidence type="ECO:0000256" key="1">
    <source>
        <dbReference type="SAM" id="MobiDB-lite"/>
    </source>
</evidence>
<evidence type="ECO:0000313" key="3">
    <source>
        <dbReference type="Proteomes" id="UP000680638"/>
    </source>
</evidence>
<evidence type="ECO:0000313" key="2">
    <source>
        <dbReference type="EMBL" id="GIO69781.1"/>
    </source>
</evidence>
<organism evidence="2 3">
    <name type="scientific">Paenibacillus cookii</name>
    <dbReference type="NCBI Taxonomy" id="157839"/>
    <lineage>
        <taxon>Bacteria</taxon>
        <taxon>Bacillati</taxon>
        <taxon>Bacillota</taxon>
        <taxon>Bacilli</taxon>
        <taxon>Bacillales</taxon>
        <taxon>Paenibacillaceae</taxon>
        <taxon>Paenibacillus</taxon>
    </lineage>
</organism>
<keyword evidence="3" id="KW-1185">Reference proteome</keyword>
<feature type="region of interest" description="Disordered" evidence="1">
    <location>
        <begin position="34"/>
        <end position="56"/>
    </location>
</feature>
<protein>
    <submittedName>
        <fullName evidence="2">Uncharacterized protein</fullName>
    </submittedName>
</protein>
<proteinExistence type="predicted"/>
<gene>
    <name evidence="2" type="ORF">J21TS3_46020</name>
</gene>
<comment type="caution">
    <text evidence="2">The sequence shown here is derived from an EMBL/GenBank/DDBJ whole genome shotgun (WGS) entry which is preliminary data.</text>
</comment>
<accession>A0ABQ4M4A8</accession>